<dbReference type="Proteomes" id="UP000037136">
    <property type="component" value="Unassembled WGS sequence"/>
</dbReference>
<feature type="region of interest" description="Disordered" evidence="1">
    <location>
        <begin position="25"/>
        <end position="129"/>
    </location>
</feature>
<proteinExistence type="predicted"/>
<keyword evidence="3" id="KW-1185">Reference proteome</keyword>
<name>A0A2A9PFA3_OPHUN</name>
<dbReference type="STRING" id="268505.A0A2A9PFA3"/>
<accession>A0A2A9PFA3</accession>
<gene>
    <name evidence="2" type="ORF">XA68_12192</name>
</gene>
<evidence type="ECO:0000313" key="2">
    <source>
        <dbReference type="EMBL" id="PFH59560.1"/>
    </source>
</evidence>
<protein>
    <submittedName>
        <fullName evidence="2">Uncharacterized protein</fullName>
    </submittedName>
</protein>
<sequence>MQQILRRSAIRLPVGRRASLHATASARLAYKDSQDRQTLRPRSSEHTLSGRDDDAAAAPAAGAAYDGSETRPEAEKRRSDDGSLAASPANHGLSKPRGEKGDAVDGGPATETEKGGASGGGSAPKKGKP</sequence>
<feature type="compositionally biased region" description="Basic and acidic residues" evidence="1">
    <location>
        <begin position="29"/>
        <end position="54"/>
    </location>
</feature>
<comment type="caution">
    <text evidence="2">The sequence shown here is derived from an EMBL/GenBank/DDBJ whole genome shotgun (WGS) entry which is preliminary data.</text>
</comment>
<evidence type="ECO:0000313" key="3">
    <source>
        <dbReference type="Proteomes" id="UP000037136"/>
    </source>
</evidence>
<reference evidence="2 3" key="2">
    <citation type="journal article" date="2017" name="Sci. Rep.">
        <title>Ant-infecting Ophiocordyceps genomes reveal a high diversity of potential behavioral manipulation genes and a possible major role for enterotoxins.</title>
        <authorList>
            <person name="de Bekker C."/>
            <person name="Ohm R.A."/>
            <person name="Evans H.C."/>
            <person name="Brachmann A."/>
            <person name="Hughes D.P."/>
        </authorList>
    </citation>
    <scope>NUCLEOTIDE SEQUENCE [LARGE SCALE GENOMIC DNA]</scope>
    <source>
        <strain evidence="2 3">SC16a</strain>
    </source>
</reference>
<dbReference type="AlphaFoldDB" id="A0A2A9PFA3"/>
<reference evidence="2 3" key="1">
    <citation type="journal article" date="2015" name="BMC Genomics">
        <title>Gene expression during zombie ant biting behavior reflects the complexity underlying fungal parasitic behavioral manipulation.</title>
        <authorList>
            <person name="de Bekker C."/>
            <person name="Ohm R.A."/>
            <person name="Loreto R.G."/>
            <person name="Sebastian A."/>
            <person name="Albert I."/>
            <person name="Merrow M."/>
            <person name="Brachmann A."/>
            <person name="Hughes D.P."/>
        </authorList>
    </citation>
    <scope>NUCLEOTIDE SEQUENCE [LARGE SCALE GENOMIC DNA]</scope>
    <source>
        <strain evidence="2 3">SC16a</strain>
    </source>
</reference>
<feature type="compositionally biased region" description="Low complexity" evidence="1">
    <location>
        <begin position="56"/>
        <end position="66"/>
    </location>
</feature>
<dbReference type="PANTHER" id="PTHR42090:SF1">
    <property type="match status" value="1"/>
</dbReference>
<dbReference type="EMBL" id="LAZP02000190">
    <property type="protein sequence ID" value="PFH59560.1"/>
    <property type="molecule type" value="Genomic_DNA"/>
</dbReference>
<feature type="compositionally biased region" description="Basic and acidic residues" evidence="1">
    <location>
        <begin position="68"/>
        <end position="81"/>
    </location>
</feature>
<organism evidence="2 3">
    <name type="scientific">Ophiocordyceps unilateralis</name>
    <name type="common">Zombie-ant fungus</name>
    <name type="synonym">Torrubia unilateralis</name>
    <dbReference type="NCBI Taxonomy" id="268505"/>
    <lineage>
        <taxon>Eukaryota</taxon>
        <taxon>Fungi</taxon>
        <taxon>Dikarya</taxon>
        <taxon>Ascomycota</taxon>
        <taxon>Pezizomycotina</taxon>
        <taxon>Sordariomycetes</taxon>
        <taxon>Hypocreomycetidae</taxon>
        <taxon>Hypocreales</taxon>
        <taxon>Ophiocordycipitaceae</taxon>
        <taxon>Ophiocordyceps</taxon>
    </lineage>
</organism>
<dbReference type="PANTHER" id="PTHR42090">
    <property type="match status" value="1"/>
</dbReference>
<evidence type="ECO:0000256" key="1">
    <source>
        <dbReference type="SAM" id="MobiDB-lite"/>
    </source>
</evidence>
<dbReference type="OrthoDB" id="423498at2759"/>